<dbReference type="Proteomes" id="UP000025227">
    <property type="component" value="Unplaced"/>
</dbReference>
<organism evidence="1 2">
    <name type="scientific">Haemonchus contortus</name>
    <name type="common">Barber pole worm</name>
    <dbReference type="NCBI Taxonomy" id="6289"/>
    <lineage>
        <taxon>Eukaryota</taxon>
        <taxon>Metazoa</taxon>
        <taxon>Ecdysozoa</taxon>
        <taxon>Nematoda</taxon>
        <taxon>Chromadorea</taxon>
        <taxon>Rhabditida</taxon>
        <taxon>Rhabditina</taxon>
        <taxon>Rhabditomorpha</taxon>
        <taxon>Strongyloidea</taxon>
        <taxon>Trichostrongylidae</taxon>
        <taxon>Haemonchus</taxon>
    </lineage>
</organism>
<dbReference type="OMA" id="KDSWFSE"/>
<keyword evidence="1" id="KW-1185">Reference proteome</keyword>
<sequence>MDDDELNRSFNALLLDSDAELEDSAVDYDGVLLVNYDVDEPDEEAPEGRVLDKDSWFSEVKKLSPFLFEQESAIVGTVMAATNA</sequence>
<evidence type="ECO:0000313" key="1">
    <source>
        <dbReference type="Proteomes" id="UP000025227"/>
    </source>
</evidence>
<protein>
    <submittedName>
        <fullName evidence="2">Chemotaxis protein CheW</fullName>
    </submittedName>
</protein>
<reference evidence="2" key="1">
    <citation type="submission" date="2020-12" db="UniProtKB">
        <authorList>
            <consortium name="WormBaseParasite"/>
        </authorList>
    </citation>
    <scope>IDENTIFICATION</scope>
    <source>
        <strain evidence="2">MHco3</strain>
    </source>
</reference>
<proteinExistence type="predicted"/>
<dbReference type="OrthoDB" id="10374204at2759"/>
<dbReference type="AlphaFoldDB" id="A0A7I4Z3W1"/>
<dbReference type="WBParaSite" id="HCON_00169105-00001">
    <property type="protein sequence ID" value="HCON_00169105-00001"/>
    <property type="gene ID" value="HCON_00169105"/>
</dbReference>
<name>A0A7I4Z3W1_HAECO</name>
<accession>A0A7I4Z3W1</accession>
<evidence type="ECO:0000313" key="2">
    <source>
        <dbReference type="WBParaSite" id="HCON_00169105-00001"/>
    </source>
</evidence>